<dbReference type="AlphaFoldDB" id="W7UL89"/>
<feature type="transmembrane region" description="Helical" evidence="8">
    <location>
        <begin position="311"/>
        <end position="331"/>
    </location>
</feature>
<feature type="domain" description="Histidine kinase" evidence="9">
    <location>
        <begin position="353"/>
        <end position="556"/>
    </location>
</feature>
<comment type="subcellular location">
    <subcellularLocation>
        <location evidence="2">Membrane</location>
    </subcellularLocation>
</comment>
<dbReference type="PROSITE" id="PS50109">
    <property type="entry name" value="HIS_KIN"/>
    <property type="match status" value="1"/>
</dbReference>
<dbReference type="SUPFAM" id="SSF55874">
    <property type="entry name" value="ATPase domain of HSP90 chaperone/DNA topoisomerase II/histidine kinase"/>
    <property type="match status" value="1"/>
</dbReference>
<dbReference type="CDD" id="cd00082">
    <property type="entry name" value="HisKA"/>
    <property type="match status" value="1"/>
</dbReference>
<dbReference type="InterPro" id="IPR003594">
    <property type="entry name" value="HATPase_dom"/>
</dbReference>
<organism evidence="10 11">
    <name type="scientific">Ruminococcus flavefaciens 007c</name>
    <dbReference type="NCBI Taxonomy" id="1341157"/>
    <lineage>
        <taxon>Bacteria</taxon>
        <taxon>Bacillati</taxon>
        <taxon>Bacillota</taxon>
        <taxon>Clostridia</taxon>
        <taxon>Eubacteriales</taxon>
        <taxon>Oscillospiraceae</taxon>
        <taxon>Ruminococcus</taxon>
    </lineage>
</organism>
<dbReference type="Pfam" id="PF00512">
    <property type="entry name" value="HisKA"/>
    <property type="match status" value="1"/>
</dbReference>
<dbReference type="SUPFAM" id="SSF47384">
    <property type="entry name" value="Homodimeric domain of signal transducing histidine kinase"/>
    <property type="match status" value="1"/>
</dbReference>
<keyword evidence="8" id="KW-0472">Membrane</keyword>
<dbReference type="SMART" id="SM00388">
    <property type="entry name" value="HisKA"/>
    <property type="match status" value="1"/>
</dbReference>
<dbReference type="Pfam" id="PF02518">
    <property type="entry name" value="HATPase_c"/>
    <property type="match status" value="1"/>
</dbReference>
<dbReference type="Proteomes" id="UP000019365">
    <property type="component" value="Unassembled WGS sequence"/>
</dbReference>
<evidence type="ECO:0000256" key="2">
    <source>
        <dbReference type="ARBA" id="ARBA00004370"/>
    </source>
</evidence>
<dbReference type="PANTHER" id="PTHR45453">
    <property type="entry name" value="PHOSPHATE REGULON SENSOR PROTEIN PHOR"/>
    <property type="match status" value="1"/>
</dbReference>
<evidence type="ECO:0000256" key="7">
    <source>
        <dbReference type="ARBA" id="ARBA00023012"/>
    </source>
</evidence>
<dbReference type="EMBL" id="ATAX01000036">
    <property type="protein sequence ID" value="EWM52349.1"/>
    <property type="molecule type" value="Genomic_DNA"/>
</dbReference>
<evidence type="ECO:0000256" key="8">
    <source>
        <dbReference type="SAM" id="Phobius"/>
    </source>
</evidence>
<keyword evidence="8" id="KW-0812">Transmembrane</keyword>
<dbReference type="GO" id="GO:0004721">
    <property type="term" value="F:phosphoprotein phosphatase activity"/>
    <property type="evidence" value="ECO:0007669"/>
    <property type="project" value="TreeGrafter"/>
</dbReference>
<protein>
    <recommendedName>
        <fullName evidence="3">histidine kinase</fullName>
        <ecNumber evidence="3">2.7.13.3</ecNumber>
    </recommendedName>
</protein>
<dbReference type="GO" id="GO:0005886">
    <property type="term" value="C:plasma membrane"/>
    <property type="evidence" value="ECO:0007669"/>
    <property type="project" value="TreeGrafter"/>
</dbReference>
<dbReference type="PATRIC" id="fig|1341157.4.peg.3125"/>
<dbReference type="InterPro" id="IPR005467">
    <property type="entry name" value="His_kinase_dom"/>
</dbReference>
<dbReference type="PANTHER" id="PTHR45453:SF1">
    <property type="entry name" value="PHOSPHATE REGULON SENSOR PROTEIN PHOR"/>
    <property type="match status" value="1"/>
</dbReference>
<evidence type="ECO:0000256" key="5">
    <source>
        <dbReference type="ARBA" id="ARBA00022679"/>
    </source>
</evidence>
<comment type="caution">
    <text evidence="10">The sequence shown here is derived from an EMBL/GenBank/DDBJ whole genome shotgun (WGS) entry which is preliminary data.</text>
</comment>
<dbReference type="GO" id="GO:0000155">
    <property type="term" value="F:phosphorelay sensor kinase activity"/>
    <property type="evidence" value="ECO:0007669"/>
    <property type="project" value="InterPro"/>
</dbReference>
<dbReference type="InterPro" id="IPR036890">
    <property type="entry name" value="HATPase_C_sf"/>
</dbReference>
<keyword evidence="8" id="KW-1133">Transmembrane helix</keyword>
<keyword evidence="4" id="KW-0597">Phosphoprotein</keyword>
<dbReference type="InterPro" id="IPR050351">
    <property type="entry name" value="BphY/WalK/GraS-like"/>
</dbReference>
<keyword evidence="11" id="KW-1185">Reference proteome</keyword>
<keyword evidence="6" id="KW-0418">Kinase</keyword>
<dbReference type="InterPro" id="IPR003661">
    <property type="entry name" value="HisK_dim/P_dom"/>
</dbReference>
<dbReference type="Gene3D" id="3.30.565.10">
    <property type="entry name" value="Histidine kinase-like ATPase, C-terminal domain"/>
    <property type="match status" value="1"/>
</dbReference>
<name>W7UL89_RUMFL</name>
<reference evidence="10 11" key="1">
    <citation type="journal article" date="2014" name="PLoS ONE">
        <title>Rumen cellulosomics: divergent fiber-degrading strategies revealed by comparative genome-wide analysis of six ruminococcal strains.</title>
        <authorList>
            <person name="Dassa B."/>
            <person name="Borovok I."/>
            <person name="Ruimy-Israeli V."/>
            <person name="Lamed R."/>
            <person name="Flint H.J."/>
            <person name="Duncan S.H."/>
            <person name="Henrissat B."/>
            <person name="Coutinho P."/>
            <person name="Morrison M."/>
            <person name="Mosoni P."/>
            <person name="Yeoman C.J."/>
            <person name="White B.A."/>
            <person name="Bayer E.A."/>
        </authorList>
    </citation>
    <scope>NUCLEOTIDE SEQUENCE [LARGE SCALE GENOMIC DNA]</scope>
    <source>
        <strain evidence="10 11">007c</strain>
    </source>
</reference>
<accession>W7UL89</accession>
<comment type="catalytic activity">
    <reaction evidence="1">
        <text>ATP + protein L-histidine = ADP + protein N-phospho-L-histidine.</text>
        <dbReference type="EC" id="2.7.13.3"/>
    </reaction>
</comment>
<dbReference type="EC" id="2.7.13.3" evidence="3"/>
<evidence type="ECO:0000313" key="11">
    <source>
        <dbReference type="Proteomes" id="UP000019365"/>
    </source>
</evidence>
<dbReference type="Gene3D" id="1.10.287.130">
    <property type="match status" value="1"/>
</dbReference>
<gene>
    <name evidence="10" type="ORF">RF007C_13440</name>
</gene>
<sequence>MFAVGMILPVLITVILGNYSSYFIKQTAFTNEYNQAENFISEYQRLYKSNKPQRVPEELFLSMYGCPEADLVGGRIDPKTWVEPTCSSFSFTFDKDGNIIGSSRAKIGIALKMSQDLKSSQWYYYDPQDFHIPELDELISEVIEYRDKPKQEYFYELDITELYINVKEAKMIPHVTNVRRYYADDRLFGEYYGFTSELESEYTLTTDFEAEDYVLTKVFSRNDRGGNYPCGSTQGVFGCDPEVFDKLSAEQQDRLREFLEKETSKSIYSGGNYTTQSTDVIIQRFYDSVAAEGILVYAETNIHGFRAWRRLLFMIGLLFGLMTLFVFVLCFSKNAKNKARYAFEDYQRALTNNLAHDIKTPLAVIGGYAENLLEMRRDSAGEKELKYISSIMDNVAYTDEIVRKTLKLSETESVKRPHKKKTDIKALAEKLADKYLAAIEERGIEFSVSGGGEINADEDILSTAVENLISNAVKYTRSDGTIKITADKKRLCVINDVSEDIDTKELMMPFVKGDKVRGDKSSSGLGLAIAAAAAERNGFELKIGCRDKRFKAEIIF</sequence>
<keyword evidence="7" id="KW-0902">Two-component regulatory system</keyword>
<dbReference type="eggNOG" id="COG2205">
    <property type="taxonomic scope" value="Bacteria"/>
</dbReference>
<dbReference type="GO" id="GO:0016036">
    <property type="term" value="P:cellular response to phosphate starvation"/>
    <property type="evidence" value="ECO:0007669"/>
    <property type="project" value="TreeGrafter"/>
</dbReference>
<evidence type="ECO:0000256" key="4">
    <source>
        <dbReference type="ARBA" id="ARBA00022553"/>
    </source>
</evidence>
<dbReference type="InterPro" id="IPR036097">
    <property type="entry name" value="HisK_dim/P_sf"/>
</dbReference>
<evidence type="ECO:0000256" key="6">
    <source>
        <dbReference type="ARBA" id="ARBA00022777"/>
    </source>
</evidence>
<proteinExistence type="predicted"/>
<evidence type="ECO:0000256" key="3">
    <source>
        <dbReference type="ARBA" id="ARBA00012438"/>
    </source>
</evidence>
<evidence type="ECO:0000256" key="1">
    <source>
        <dbReference type="ARBA" id="ARBA00000085"/>
    </source>
</evidence>
<evidence type="ECO:0000259" key="9">
    <source>
        <dbReference type="PROSITE" id="PS50109"/>
    </source>
</evidence>
<keyword evidence="5" id="KW-0808">Transferase</keyword>
<evidence type="ECO:0000313" key="10">
    <source>
        <dbReference type="EMBL" id="EWM52349.1"/>
    </source>
</evidence>
<dbReference type="SMART" id="SM00387">
    <property type="entry name" value="HATPase_c"/>
    <property type="match status" value="1"/>
</dbReference>